<dbReference type="EMBL" id="CP033896">
    <property type="protein sequence ID" value="AZA13212.1"/>
    <property type="molecule type" value="Genomic_DNA"/>
</dbReference>
<feature type="transmembrane region" description="Helical" evidence="7">
    <location>
        <begin position="36"/>
        <end position="58"/>
    </location>
</feature>
<feature type="transmembrane region" description="Helical" evidence="7">
    <location>
        <begin position="533"/>
        <end position="551"/>
    </location>
</feature>
<feature type="transmembrane region" description="Helical" evidence="7">
    <location>
        <begin position="652"/>
        <end position="672"/>
    </location>
</feature>
<protein>
    <submittedName>
        <fullName evidence="8">OPT oligopeptide transporter protein</fullName>
    </submittedName>
</protein>
<reference evidence="8 9" key="1">
    <citation type="submission" date="2018-11" db="EMBL/GenBank/DDBJ databases">
        <authorList>
            <person name="Kleinhagauer T."/>
            <person name="Glaeser S.P."/>
            <person name="Spergser J."/>
            <person name="Ruckert C."/>
            <person name="Kaempfer P."/>
            <person name="Busse H.-J."/>
        </authorList>
    </citation>
    <scope>NUCLEOTIDE SEQUENCE [LARGE SCALE GENOMIC DNA]</scope>
    <source>
        <strain evidence="8 9">200CH</strain>
    </source>
</reference>
<organism evidence="8 9">
    <name type="scientific">Corynebacterium choanae</name>
    <dbReference type="NCBI Taxonomy" id="1862358"/>
    <lineage>
        <taxon>Bacteria</taxon>
        <taxon>Bacillati</taxon>
        <taxon>Actinomycetota</taxon>
        <taxon>Actinomycetes</taxon>
        <taxon>Mycobacteriales</taxon>
        <taxon>Corynebacteriaceae</taxon>
        <taxon>Corynebacterium</taxon>
    </lineage>
</organism>
<sequence length="695" mass="71061">MRHGMDVQPKRTGSTPLMTTTTPAAPQQANSALKELTLRGVLLGGLITLVFTAANIYLGLKVGLTFATSIPAAVISMAVLRRFKNHSIMENNIVQTIASAAGTLSAIIFVLPGLVMIGWWTGFSYWETAFVCAIGGILGVTYSIPLRRALVTGSDLPYPEGVAAAEVLKVGDAQGSVAENKAGLHTIIVGALASAGMGLIAAMKLAAGSLSNAFRFGGGATMIGSSLSLALIGVGHLVGLGVGAAMIVGLLISYGVLLPIFTADEVSSLSAGADVSDIVGSTFSSDVRFIGAGTMAIAAVWTLVKIIGPIVSGMRESLASSRSRQAGSTVPLQERDLPFTVVVGVTIASMLPIGLLLWLFVKDTPLVHHTGALIALSIVYVLLVGLLVAAICGYMAGLIGASNSPISGVGIIVVISAALLIKVVTGGGNADNADGLIAYTLFTSAVVFGIATISNDNLQDLKTGQLVGATPWKQQVALMLGVLFGAAIIPPVLQLMYTGFGFVGMEGAGADALAAPQAALLSSVAQGIFSDSLDWSLIGMGAAIGAVIIVIDEVLRKTTKSKQLPPLAVGMGMYLPVSLTLIVPIGATIGVFYDKWAAKGTHPELMKRLGVLMATGLIVGESLFGVLYAGIIAATGNGDPLAVVGDSYPATIANWAGFILFAGLIIGCYLWVKNLAVRTAAATPPPAQREQAAGL</sequence>
<evidence type="ECO:0000256" key="1">
    <source>
        <dbReference type="ARBA" id="ARBA00004141"/>
    </source>
</evidence>
<feature type="transmembrane region" description="Helical" evidence="7">
    <location>
        <begin position="337"/>
        <end position="361"/>
    </location>
</feature>
<accession>A0A3G6J5W1</accession>
<keyword evidence="9" id="KW-1185">Reference proteome</keyword>
<feature type="transmembrane region" description="Helical" evidence="7">
    <location>
        <begin position="373"/>
        <end position="394"/>
    </location>
</feature>
<dbReference type="GO" id="GO:0016020">
    <property type="term" value="C:membrane"/>
    <property type="evidence" value="ECO:0007669"/>
    <property type="project" value="UniProtKB-SubCell"/>
</dbReference>
<evidence type="ECO:0000256" key="3">
    <source>
        <dbReference type="ARBA" id="ARBA00022692"/>
    </source>
</evidence>
<feature type="transmembrane region" description="Helical" evidence="7">
    <location>
        <begin position="289"/>
        <end position="314"/>
    </location>
</feature>
<feature type="transmembrane region" description="Helical" evidence="7">
    <location>
        <begin position="476"/>
        <end position="493"/>
    </location>
</feature>
<feature type="transmembrane region" description="Helical" evidence="7">
    <location>
        <begin position="213"/>
        <end position="232"/>
    </location>
</feature>
<keyword evidence="3 7" id="KW-0812">Transmembrane</keyword>
<dbReference type="KEGG" id="ccho:CCHOA_04015"/>
<evidence type="ECO:0000313" key="8">
    <source>
        <dbReference type="EMBL" id="AZA13212.1"/>
    </source>
</evidence>
<feature type="transmembrane region" description="Helical" evidence="7">
    <location>
        <begin position="64"/>
        <end position="81"/>
    </location>
</feature>
<feature type="transmembrane region" description="Helical" evidence="7">
    <location>
        <begin position="436"/>
        <end position="455"/>
    </location>
</feature>
<proteinExistence type="predicted"/>
<evidence type="ECO:0000256" key="7">
    <source>
        <dbReference type="SAM" id="Phobius"/>
    </source>
</evidence>
<dbReference type="AlphaFoldDB" id="A0A3G6J5W1"/>
<feature type="transmembrane region" description="Helical" evidence="7">
    <location>
        <begin position="237"/>
        <end position="261"/>
    </location>
</feature>
<evidence type="ECO:0000313" key="9">
    <source>
        <dbReference type="Proteomes" id="UP000269019"/>
    </source>
</evidence>
<dbReference type="GO" id="GO:0035673">
    <property type="term" value="F:oligopeptide transmembrane transporter activity"/>
    <property type="evidence" value="ECO:0007669"/>
    <property type="project" value="InterPro"/>
</dbReference>
<dbReference type="InterPro" id="IPR004814">
    <property type="entry name" value="Oligopep_transpt"/>
</dbReference>
<evidence type="ECO:0000256" key="2">
    <source>
        <dbReference type="ARBA" id="ARBA00022448"/>
    </source>
</evidence>
<keyword evidence="4 7" id="KW-1133">Transmembrane helix</keyword>
<feature type="transmembrane region" description="Helical" evidence="7">
    <location>
        <begin position="571"/>
        <end position="593"/>
    </location>
</feature>
<dbReference type="NCBIfam" id="TIGR00733">
    <property type="entry name" value="OPT family oligopeptide transporter"/>
    <property type="match status" value="1"/>
</dbReference>
<name>A0A3G6J5W1_9CORY</name>
<dbReference type="PANTHER" id="PTHR31645:SF0">
    <property type="entry name" value="OLIGOPEPTIDE TRANSPORTER YGL114W-RELATED"/>
    <property type="match status" value="1"/>
</dbReference>
<evidence type="ECO:0000256" key="6">
    <source>
        <dbReference type="SAM" id="MobiDB-lite"/>
    </source>
</evidence>
<dbReference type="InterPro" id="IPR045035">
    <property type="entry name" value="YSL-like"/>
</dbReference>
<gene>
    <name evidence="8" type="ORF">CCHOA_04015</name>
</gene>
<feature type="transmembrane region" description="Helical" evidence="7">
    <location>
        <begin position="609"/>
        <end position="632"/>
    </location>
</feature>
<feature type="transmembrane region" description="Helical" evidence="7">
    <location>
        <begin position="406"/>
        <end position="424"/>
    </location>
</feature>
<dbReference type="Proteomes" id="UP000269019">
    <property type="component" value="Chromosome"/>
</dbReference>
<dbReference type="NCBIfam" id="TIGR00728">
    <property type="entry name" value="OPT_sfam"/>
    <property type="match status" value="1"/>
</dbReference>
<evidence type="ECO:0000256" key="4">
    <source>
        <dbReference type="ARBA" id="ARBA00022989"/>
    </source>
</evidence>
<feature type="transmembrane region" description="Helical" evidence="7">
    <location>
        <begin position="123"/>
        <end position="144"/>
    </location>
</feature>
<feature type="transmembrane region" description="Helical" evidence="7">
    <location>
        <begin position="93"/>
        <end position="117"/>
    </location>
</feature>
<keyword evidence="2" id="KW-0813">Transport</keyword>
<dbReference type="PANTHER" id="PTHR31645">
    <property type="entry name" value="OLIGOPEPTIDE TRANSPORTER YGL114W-RELATED"/>
    <property type="match status" value="1"/>
</dbReference>
<comment type="subcellular location">
    <subcellularLocation>
        <location evidence="1">Membrane</location>
        <topology evidence="1">Multi-pass membrane protein</topology>
    </subcellularLocation>
</comment>
<keyword evidence="5 7" id="KW-0472">Membrane</keyword>
<dbReference type="InterPro" id="IPR004813">
    <property type="entry name" value="OPT"/>
</dbReference>
<dbReference type="Pfam" id="PF03169">
    <property type="entry name" value="OPT"/>
    <property type="match status" value="1"/>
</dbReference>
<feature type="transmembrane region" description="Helical" evidence="7">
    <location>
        <begin position="187"/>
        <end position="207"/>
    </location>
</feature>
<feature type="region of interest" description="Disordered" evidence="6">
    <location>
        <begin position="1"/>
        <end position="24"/>
    </location>
</feature>
<evidence type="ECO:0000256" key="5">
    <source>
        <dbReference type="ARBA" id="ARBA00023136"/>
    </source>
</evidence>